<reference evidence="8 9" key="1">
    <citation type="submission" date="2019-08" db="EMBL/GenBank/DDBJ databases">
        <title>Parahaliea maris sp. nov., isolated from the surface seawater.</title>
        <authorList>
            <person name="Liu Y."/>
        </authorList>
    </citation>
    <scope>NUCLEOTIDE SEQUENCE [LARGE SCALE GENOMIC DNA]</scope>
    <source>
        <strain evidence="8 9">S2-26</strain>
    </source>
</reference>
<evidence type="ECO:0000256" key="2">
    <source>
        <dbReference type="ARBA" id="ARBA00008072"/>
    </source>
</evidence>
<keyword evidence="9" id="KW-1185">Reference proteome</keyword>
<comment type="similarity">
    <text evidence="2">Belongs to the zinc-containing alcohol dehydrogenase family.</text>
</comment>
<evidence type="ECO:0000256" key="3">
    <source>
        <dbReference type="ARBA" id="ARBA00022723"/>
    </source>
</evidence>
<dbReference type="AlphaFoldDB" id="A0A5C8ZZ72"/>
<evidence type="ECO:0000259" key="7">
    <source>
        <dbReference type="Pfam" id="PF08240"/>
    </source>
</evidence>
<proteinExistence type="inferred from homology"/>
<keyword evidence="5" id="KW-0560">Oxidoreductase</keyword>
<gene>
    <name evidence="8" type="ORF">FVW59_04410</name>
</gene>
<dbReference type="InterPro" id="IPR011032">
    <property type="entry name" value="GroES-like_sf"/>
</dbReference>
<feature type="domain" description="Alcohol dehydrogenase-like N-terminal" evidence="7">
    <location>
        <begin position="23"/>
        <end position="118"/>
    </location>
</feature>
<dbReference type="PANTHER" id="PTHR43161">
    <property type="entry name" value="SORBITOL DEHYDROGENASE"/>
    <property type="match status" value="1"/>
</dbReference>
<keyword evidence="3" id="KW-0479">Metal-binding</keyword>
<dbReference type="Gene3D" id="3.40.50.720">
    <property type="entry name" value="NAD(P)-binding Rossmann-like Domain"/>
    <property type="match status" value="1"/>
</dbReference>
<feature type="domain" description="Alcohol dehydrogenase-like C-terminal" evidence="6">
    <location>
        <begin position="158"/>
        <end position="257"/>
    </location>
</feature>
<organism evidence="8 9">
    <name type="scientific">Parahaliea aestuarii</name>
    <dbReference type="NCBI Taxonomy" id="1852021"/>
    <lineage>
        <taxon>Bacteria</taxon>
        <taxon>Pseudomonadati</taxon>
        <taxon>Pseudomonadota</taxon>
        <taxon>Gammaproteobacteria</taxon>
        <taxon>Cellvibrionales</taxon>
        <taxon>Halieaceae</taxon>
        <taxon>Parahaliea</taxon>
    </lineage>
</organism>
<dbReference type="Pfam" id="PF00107">
    <property type="entry name" value="ADH_zinc_N"/>
    <property type="match status" value="1"/>
</dbReference>
<sequence>MKAVRCHNHEVCVQDVPAPSGEGVKVRVASAGICGSDLHFWQQGFPIPFTLGHEIAGIAEDGTPVAIEPTVYCGHCERCVRGDYNLCVRGTEAVMGVGRDGGMTEELIVPAKCLVPLPGGVRAEDACLVEPLSVAVRGIALAGISDKHKVAVIGGGSIGQCAVAIARQATSQIHLFARHDAQLRAGEILGATLGGDMDDFDLVIDCAGTDAAMEQAANLCKPGATILMLASYWGGLTMPAMQMMMKELRTVTSMAQARQGLVRDVEIAAAALARNPLIAPTLITHRLPLDAAAEAFSIAADRAQGAIKVAFNP</sequence>
<dbReference type="RefSeq" id="WP_148063045.1">
    <property type="nucleotide sequence ID" value="NZ_VRYZ01000002.1"/>
</dbReference>
<evidence type="ECO:0000256" key="4">
    <source>
        <dbReference type="ARBA" id="ARBA00022833"/>
    </source>
</evidence>
<comment type="cofactor">
    <cofactor evidence="1">
        <name>Zn(2+)</name>
        <dbReference type="ChEBI" id="CHEBI:29105"/>
    </cofactor>
</comment>
<evidence type="ECO:0000313" key="9">
    <source>
        <dbReference type="Proteomes" id="UP000321933"/>
    </source>
</evidence>
<dbReference type="InterPro" id="IPR036291">
    <property type="entry name" value="NAD(P)-bd_dom_sf"/>
</dbReference>
<dbReference type="GO" id="GO:0046872">
    <property type="term" value="F:metal ion binding"/>
    <property type="evidence" value="ECO:0007669"/>
    <property type="project" value="UniProtKB-KW"/>
</dbReference>
<dbReference type="OrthoDB" id="9773078at2"/>
<evidence type="ECO:0000256" key="1">
    <source>
        <dbReference type="ARBA" id="ARBA00001947"/>
    </source>
</evidence>
<dbReference type="Gene3D" id="3.90.180.10">
    <property type="entry name" value="Medium-chain alcohol dehydrogenases, catalytic domain"/>
    <property type="match status" value="1"/>
</dbReference>
<evidence type="ECO:0000313" key="8">
    <source>
        <dbReference type="EMBL" id="TXS93109.1"/>
    </source>
</evidence>
<dbReference type="EMBL" id="VRYZ01000002">
    <property type="protein sequence ID" value="TXS93109.1"/>
    <property type="molecule type" value="Genomic_DNA"/>
</dbReference>
<dbReference type="InterPro" id="IPR013149">
    <property type="entry name" value="ADH-like_C"/>
</dbReference>
<evidence type="ECO:0000256" key="5">
    <source>
        <dbReference type="ARBA" id="ARBA00023002"/>
    </source>
</evidence>
<dbReference type="SUPFAM" id="SSF50129">
    <property type="entry name" value="GroES-like"/>
    <property type="match status" value="1"/>
</dbReference>
<dbReference type="Pfam" id="PF08240">
    <property type="entry name" value="ADH_N"/>
    <property type="match status" value="1"/>
</dbReference>
<dbReference type="GO" id="GO:0016491">
    <property type="term" value="F:oxidoreductase activity"/>
    <property type="evidence" value="ECO:0007669"/>
    <property type="project" value="UniProtKB-KW"/>
</dbReference>
<comment type="caution">
    <text evidence="8">The sequence shown here is derived from an EMBL/GenBank/DDBJ whole genome shotgun (WGS) entry which is preliminary data.</text>
</comment>
<keyword evidence="4" id="KW-0862">Zinc</keyword>
<dbReference type="SUPFAM" id="SSF51735">
    <property type="entry name" value="NAD(P)-binding Rossmann-fold domains"/>
    <property type="match status" value="1"/>
</dbReference>
<dbReference type="PANTHER" id="PTHR43161:SF9">
    <property type="entry name" value="SORBITOL DEHYDROGENASE"/>
    <property type="match status" value="1"/>
</dbReference>
<name>A0A5C8ZZ72_9GAMM</name>
<evidence type="ECO:0000259" key="6">
    <source>
        <dbReference type="Pfam" id="PF00107"/>
    </source>
</evidence>
<dbReference type="InterPro" id="IPR013154">
    <property type="entry name" value="ADH-like_N"/>
</dbReference>
<dbReference type="Proteomes" id="UP000321933">
    <property type="component" value="Unassembled WGS sequence"/>
</dbReference>
<accession>A0A5C8ZZ72</accession>
<protein>
    <submittedName>
        <fullName evidence="8">Alcohol dehydrogenase catalytic domain-containing protein</fullName>
    </submittedName>
</protein>